<dbReference type="EMBL" id="CP017634">
    <property type="protein sequence ID" value="ATW27632.1"/>
    <property type="molecule type" value="Genomic_DNA"/>
</dbReference>
<feature type="domain" description="Oligopeptide/dipeptide ABC transporter C-terminal" evidence="4">
    <location>
        <begin position="29"/>
        <end position="94"/>
    </location>
</feature>
<dbReference type="NCBIfam" id="TIGR01727">
    <property type="entry name" value="oligo_HPY"/>
    <property type="match status" value="1"/>
</dbReference>
<dbReference type="InterPro" id="IPR013563">
    <property type="entry name" value="Oligopep_ABC_C"/>
</dbReference>
<evidence type="ECO:0000256" key="2">
    <source>
        <dbReference type="ARBA" id="ARBA00022741"/>
    </source>
</evidence>
<dbReference type="GO" id="GO:0005524">
    <property type="term" value="F:ATP binding"/>
    <property type="evidence" value="ECO:0007669"/>
    <property type="project" value="UniProtKB-KW"/>
</dbReference>
<keyword evidence="2" id="KW-0547">Nucleotide-binding</keyword>
<keyword evidence="1" id="KW-0813">Transport</keyword>
<protein>
    <recommendedName>
        <fullName evidence="4">Oligopeptide/dipeptide ABC transporter C-terminal domain-containing protein</fullName>
    </recommendedName>
</protein>
<dbReference type="Pfam" id="PF08352">
    <property type="entry name" value="oligo_HPY"/>
    <property type="match status" value="1"/>
</dbReference>
<sequence length="128" mass="14685">MSYFFISHDIETVYYLADALAVMYFGSVVEYIEDIPLFEQLQHPYTKKPFSSVLTCDSRKSKGFGVDFEEPKGNQNTARGCAFAPRCRDAWELCFREKPALKEAGSQHHIACHQLYQTFPLYQAGGQR</sequence>
<dbReference type="SUPFAM" id="SSF52540">
    <property type="entry name" value="P-loop containing nucleoside triphosphate hydrolases"/>
    <property type="match status" value="1"/>
</dbReference>
<evidence type="ECO:0000256" key="3">
    <source>
        <dbReference type="ARBA" id="ARBA00022840"/>
    </source>
</evidence>
<dbReference type="AlphaFoldDB" id="A0A3G1KYT9"/>
<name>A0A3G1KYT9_FORW1</name>
<evidence type="ECO:0000259" key="4">
    <source>
        <dbReference type="Pfam" id="PF08352"/>
    </source>
</evidence>
<gene>
    <name evidence="5" type="ORF">DCMF_25315</name>
</gene>
<proteinExistence type="predicted"/>
<keyword evidence="3" id="KW-0067">ATP-binding</keyword>
<evidence type="ECO:0000313" key="5">
    <source>
        <dbReference type="EMBL" id="ATW27632.1"/>
    </source>
</evidence>
<dbReference type="GO" id="GO:0015833">
    <property type="term" value="P:peptide transport"/>
    <property type="evidence" value="ECO:0007669"/>
    <property type="project" value="InterPro"/>
</dbReference>
<evidence type="ECO:0000313" key="6">
    <source>
        <dbReference type="Proteomes" id="UP000323521"/>
    </source>
</evidence>
<dbReference type="Proteomes" id="UP000323521">
    <property type="component" value="Chromosome"/>
</dbReference>
<dbReference type="Gene3D" id="3.40.50.300">
    <property type="entry name" value="P-loop containing nucleotide triphosphate hydrolases"/>
    <property type="match status" value="1"/>
</dbReference>
<dbReference type="PANTHER" id="PTHR43067:SF3">
    <property type="entry name" value="MALTOSE ABC TRANSPORTER, ATP-BINDING PROTEIN"/>
    <property type="match status" value="1"/>
</dbReference>
<dbReference type="InterPro" id="IPR027417">
    <property type="entry name" value="P-loop_NTPase"/>
</dbReference>
<reference evidence="5 6" key="1">
    <citation type="submission" date="2016-10" db="EMBL/GenBank/DDBJ databases">
        <title>Complete Genome Sequence of Peptococcaceae strain DCMF.</title>
        <authorList>
            <person name="Edwards R.J."/>
            <person name="Holland S.I."/>
            <person name="Deshpande N.P."/>
            <person name="Wong Y.K."/>
            <person name="Ertan H."/>
            <person name="Manefield M."/>
            <person name="Russell T.L."/>
            <person name="Lee M.J."/>
        </authorList>
    </citation>
    <scope>NUCLEOTIDE SEQUENCE [LARGE SCALE GENOMIC DNA]</scope>
    <source>
        <strain evidence="5 6">DCMF</strain>
    </source>
</reference>
<evidence type="ECO:0000256" key="1">
    <source>
        <dbReference type="ARBA" id="ARBA00022448"/>
    </source>
</evidence>
<dbReference type="KEGG" id="fwa:DCMF_25315"/>
<accession>A0A3G1KYT9</accession>
<organism evidence="5 6">
    <name type="scientific">Formimonas warabiya</name>
    <dbReference type="NCBI Taxonomy" id="1761012"/>
    <lineage>
        <taxon>Bacteria</taxon>
        <taxon>Bacillati</taxon>
        <taxon>Bacillota</taxon>
        <taxon>Clostridia</taxon>
        <taxon>Eubacteriales</taxon>
        <taxon>Peptococcaceae</taxon>
        <taxon>Candidatus Formimonas</taxon>
    </lineage>
</organism>
<dbReference type="PANTHER" id="PTHR43067">
    <property type="entry name" value="OLIGOPEPTIDE/DIPEPTIDE ABC TRANSPORTER, ATPASE SUBUNIT"/>
    <property type="match status" value="1"/>
</dbReference>
<keyword evidence="6" id="KW-1185">Reference proteome</keyword>
<dbReference type="RefSeq" id="WP_214658899.1">
    <property type="nucleotide sequence ID" value="NZ_CP017634.1"/>
</dbReference>